<name>A0A813M590_9BILA</name>
<evidence type="ECO:0000313" key="7">
    <source>
        <dbReference type="EMBL" id="CAF0718370.1"/>
    </source>
</evidence>
<evidence type="ECO:0000256" key="2">
    <source>
        <dbReference type="ARBA" id="ARBA00022771"/>
    </source>
</evidence>
<dbReference type="PROSITE" id="PS51192">
    <property type="entry name" value="HELICASE_ATP_BIND_1"/>
    <property type="match status" value="2"/>
</dbReference>
<protein>
    <recommendedName>
        <fullName evidence="9">RNA helicase</fullName>
    </recommendedName>
</protein>
<dbReference type="InterPro" id="IPR014001">
    <property type="entry name" value="Helicase_ATP-bd"/>
</dbReference>
<keyword evidence="1" id="KW-0479">Metal-binding</keyword>
<dbReference type="InterPro" id="IPR051363">
    <property type="entry name" value="RLR_Helicase"/>
</dbReference>
<dbReference type="SUPFAM" id="SSF57850">
    <property type="entry name" value="RING/U-box"/>
    <property type="match status" value="1"/>
</dbReference>
<dbReference type="Gene3D" id="2.170.150.30">
    <property type="entry name" value="RIG-I-like receptor, C-terminal regulatory domain"/>
    <property type="match status" value="1"/>
</dbReference>
<keyword evidence="3" id="KW-0862">Zinc</keyword>
<gene>
    <name evidence="7" type="ORF">IZO911_LOCUS1567</name>
</gene>
<dbReference type="SMART" id="SM00184">
    <property type="entry name" value="RING"/>
    <property type="match status" value="1"/>
</dbReference>
<evidence type="ECO:0000256" key="4">
    <source>
        <dbReference type="PROSITE-ProRule" id="PRU00175"/>
    </source>
</evidence>
<dbReference type="PANTHER" id="PTHR14074:SF36">
    <property type="entry name" value="RNA HELICASE"/>
    <property type="match status" value="1"/>
</dbReference>
<dbReference type="SMART" id="SM00487">
    <property type="entry name" value="DEXDc"/>
    <property type="match status" value="2"/>
</dbReference>
<dbReference type="Proteomes" id="UP000663860">
    <property type="component" value="Unassembled WGS sequence"/>
</dbReference>
<dbReference type="CDD" id="cd16449">
    <property type="entry name" value="RING-HC"/>
    <property type="match status" value="1"/>
</dbReference>
<dbReference type="Pfam" id="PF04851">
    <property type="entry name" value="ResIII"/>
    <property type="match status" value="2"/>
</dbReference>
<dbReference type="GO" id="GO:0005524">
    <property type="term" value="F:ATP binding"/>
    <property type="evidence" value="ECO:0007669"/>
    <property type="project" value="InterPro"/>
</dbReference>
<feature type="domain" description="Helicase ATP-binding" evidence="6">
    <location>
        <begin position="237"/>
        <end position="420"/>
    </location>
</feature>
<dbReference type="PANTHER" id="PTHR14074">
    <property type="entry name" value="HELICASE WITH DEATH DOMAIN-RELATED"/>
    <property type="match status" value="1"/>
</dbReference>
<dbReference type="InterPro" id="IPR038557">
    <property type="entry name" value="RLR_C_sf"/>
</dbReference>
<organism evidence="7 8">
    <name type="scientific">Adineta steineri</name>
    <dbReference type="NCBI Taxonomy" id="433720"/>
    <lineage>
        <taxon>Eukaryota</taxon>
        <taxon>Metazoa</taxon>
        <taxon>Spiralia</taxon>
        <taxon>Gnathifera</taxon>
        <taxon>Rotifera</taxon>
        <taxon>Eurotatoria</taxon>
        <taxon>Bdelloidea</taxon>
        <taxon>Adinetida</taxon>
        <taxon>Adinetidae</taxon>
        <taxon>Adineta</taxon>
    </lineage>
</organism>
<feature type="domain" description="RING-type" evidence="5">
    <location>
        <begin position="13"/>
        <end position="54"/>
    </location>
</feature>
<evidence type="ECO:0000313" key="8">
    <source>
        <dbReference type="Proteomes" id="UP000663860"/>
    </source>
</evidence>
<proteinExistence type="predicted"/>
<dbReference type="InterPro" id="IPR006935">
    <property type="entry name" value="Helicase/UvrB_N"/>
</dbReference>
<evidence type="ECO:0000259" key="5">
    <source>
        <dbReference type="PROSITE" id="PS50089"/>
    </source>
</evidence>
<dbReference type="PROSITE" id="PS50089">
    <property type="entry name" value="ZF_RING_2"/>
    <property type="match status" value="1"/>
</dbReference>
<dbReference type="GO" id="GO:0008270">
    <property type="term" value="F:zinc ion binding"/>
    <property type="evidence" value="ECO:0007669"/>
    <property type="project" value="UniProtKB-KW"/>
</dbReference>
<dbReference type="PROSITE" id="PS00518">
    <property type="entry name" value="ZF_RING_1"/>
    <property type="match status" value="1"/>
</dbReference>
<dbReference type="InterPro" id="IPR027417">
    <property type="entry name" value="P-loop_NTPase"/>
</dbReference>
<dbReference type="Gene3D" id="3.30.40.10">
    <property type="entry name" value="Zinc/RING finger domain, C3HC4 (zinc finger)"/>
    <property type="match status" value="1"/>
</dbReference>
<accession>A0A813M590</accession>
<comment type="caution">
    <text evidence="7">The sequence shown here is derived from an EMBL/GenBank/DDBJ whole genome shotgun (WGS) entry which is preliminary data.</text>
</comment>
<keyword evidence="2 4" id="KW-0863">Zinc-finger</keyword>
<evidence type="ECO:0000259" key="6">
    <source>
        <dbReference type="PROSITE" id="PS51192"/>
    </source>
</evidence>
<dbReference type="GO" id="GO:0003677">
    <property type="term" value="F:DNA binding"/>
    <property type="evidence" value="ECO:0007669"/>
    <property type="project" value="InterPro"/>
</dbReference>
<dbReference type="SUPFAM" id="SSF52540">
    <property type="entry name" value="P-loop containing nucleoside triphosphate hydrolases"/>
    <property type="match status" value="4"/>
</dbReference>
<feature type="domain" description="Helicase ATP-binding" evidence="6">
    <location>
        <begin position="835"/>
        <end position="1018"/>
    </location>
</feature>
<dbReference type="InterPro" id="IPR001841">
    <property type="entry name" value="Znf_RING"/>
</dbReference>
<dbReference type="Gene3D" id="1.20.1320.30">
    <property type="match status" value="2"/>
</dbReference>
<dbReference type="GO" id="GO:0005737">
    <property type="term" value="C:cytoplasm"/>
    <property type="evidence" value="ECO:0007669"/>
    <property type="project" value="TreeGrafter"/>
</dbReference>
<sequence>MDDEKEIYSRIRCPKCERRLNKPHELNCKHLVCRDCLEIILQNHRTNARCPTCEKPLENYGIETYSELPIKHPISRLLLTFSDVNQCETCKSFTTVEKCSKCLKDQCDTCLDKHTETHNQIKKQVNTSSDDLSKDEKELLESLKNILTQKEYEDFVQTARLYLNDAISNDNGTNKSSMSNESPVNIEKTPFLVETKPYDWSEHERFTADDILNSKPERVQQLLRLNFTPRPYQIRMVRCGLKKENSLICLQTGAGKTFVAGIVAKFFYILSRQKLNNSPNISRQFKAVFLVPIKALVDQQCEAFRKVFIDEPDSILLKVENQAGERFKDLFNNFNIFFITVQKFANFVEAKHADLKKFDLIMIDECHHCYDNHPINSMMRQYHRLKASGCDVPQIIALTASVGTNKKNAFNHLVHICANLDCFDICAIGKGWEEEELKNSANTPLADTIVTVPKDEYDPVVMILKDNVMKTIANRLALDISAMDNQKLENDLVKRHEDACKANDHDAVVGTNYLRKFNRFLIFYDDLPLKQCMQWLEDKLGCSTPSLPTRFEKFCQEKLKEFRDCAKQQMLPSTPVKPKLRKLIDLIMNLHGSGCRGLILVRTKFHTVALEEFLNNHPEMINRKIDVGHLTGQGSADELCLPGTQQATLLNEFRKGTKTLLVATELPPKHPISRLLLTFSDVNQCETCKTFTTVEKCSKCLKDQCDTCLDKHTETHNQIKKQVNTSSDDLSKDEKELLESLKNILTEKEYEDFVQTAKLYLNDAISKGNGTNKSSRSNESPVNIEKNPFFVEAKPYDWSEHERFTADDILNSEPERVKQLLRLNFTPRPYQIRMVRCGLKKENSLVCLQTGAGKTFVAGIVAKFFYILSRQKLNNSPNISRQFKAVFLVPIKALVDQQCEAFRKVFIDEPDSILLKVENQAGERFKDLFNNFNIFFMTVQKFANFVEAKHADLKKFDLIMIDECHHCYDNHPINNMMRQYHRLQASGCDVPQIIALTASVGTNKKNAFDHLVHLCANLDCFDICAIGRGLEEEELKNSTNTPMADHIVTVSKEEYDPIVITLKDNVMKTIANRLALDISAMDNQKLENELVQRHQDACKTNDHDAVVGTDYLRKFNRFLIFYDDLPLKQCMQWLEDKLGGSTPSLPTRFEKFCQEKLKEFRDCAKQQMLSSIMDKPKLRKLIDLITKLHDPGCRGLILVRTKFHTVALEEFLNNHPDIMKRQIDVGHLTGQGSADELCLPGTQQATLLNEFRKGTKTLLVATAQCSCVIRYEFVSNEIGTVQSRGRARASQSRCFILTEAQSINYQRELENRERENEMKEAIDEWRRRGIDEFRTLVNKEQTDLINELCKNDSQSGATNSSQNHQKPAKEIHCRFCDTYLCKGSSLRLQGSTIVCVDSEFERLVNPRNSAGEKFNCPNKTCHKELGVVVLLSRNSPAYALHITALKFFMNDKNEPVLLKKWSQYHGFIKPAV</sequence>
<evidence type="ECO:0008006" key="9">
    <source>
        <dbReference type="Google" id="ProtNLM"/>
    </source>
</evidence>
<dbReference type="EMBL" id="CAJNOE010000007">
    <property type="protein sequence ID" value="CAF0718370.1"/>
    <property type="molecule type" value="Genomic_DNA"/>
</dbReference>
<evidence type="ECO:0000256" key="1">
    <source>
        <dbReference type="ARBA" id="ARBA00022723"/>
    </source>
</evidence>
<dbReference type="InterPro" id="IPR017907">
    <property type="entry name" value="Znf_RING_CS"/>
</dbReference>
<evidence type="ECO:0000256" key="3">
    <source>
        <dbReference type="ARBA" id="ARBA00022833"/>
    </source>
</evidence>
<dbReference type="Gene3D" id="3.40.50.300">
    <property type="entry name" value="P-loop containing nucleotide triphosphate hydrolases"/>
    <property type="match status" value="4"/>
</dbReference>
<dbReference type="GO" id="GO:0016787">
    <property type="term" value="F:hydrolase activity"/>
    <property type="evidence" value="ECO:0007669"/>
    <property type="project" value="InterPro"/>
</dbReference>
<dbReference type="InterPro" id="IPR013083">
    <property type="entry name" value="Znf_RING/FYVE/PHD"/>
</dbReference>
<reference evidence="7" key="1">
    <citation type="submission" date="2021-02" db="EMBL/GenBank/DDBJ databases">
        <authorList>
            <person name="Nowell W R."/>
        </authorList>
    </citation>
    <scope>NUCLEOTIDE SEQUENCE</scope>
</reference>